<dbReference type="InterPro" id="IPR007502">
    <property type="entry name" value="Helicase-assoc_dom"/>
</dbReference>
<keyword evidence="6" id="KW-0067">ATP-binding</keyword>
<feature type="domain" description="Helicase C-terminal" evidence="9">
    <location>
        <begin position="250"/>
        <end position="426"/>
    </location>
</feature>
<dbReference type="InterPro" id="IPR002464">
    <property type="entry name" value="DNA/RNA_helicase_DEAH_CS"/>
</dbReference>
<dbReference type="GO" id="GO:0003724">
    <property type="term" value="F:RNA helicase activity"/>
    <property type="evidence" value="ECO:0007669"/>
    <property type="project" value="UniProtKB-EC"/>
</dbReference>
<keyword evidence="4" id="KW-0378">Hydrolase</keyword>
<dbReference type="EMBL" id="KQ965786">
    <property type="protein sequence ID" value="KXS12668.1"/>
    <property type="molecule type" value="Genomic_DNA"/>
</dbReference>
<organism evidence="10 11">
    <name type="scientific">Gonapodya prolifera (strain JEL478)</name>
    <name type="common">Monoblepharis prolifera</name>
    <dbReference type="NCBI Taxonomy" id="1344416"/>
    <lineage>
        <taxon>Eukaryota</taxon>
        <taxon>Fungi</taxon>
        <taxon>Fungi incertae sedis</taxon>
        <taxon>Chytridiomycota</taxon>
        <taxon>Chytridiomycota incertae sedis</taxon>
        <taxon>Monoblepharidomycetes</taxon>
        <taxon>Monoblepharidales</taxon>
        <taxon>Gonapodyaceae</taxon>
        <taxon>Gonapodya</taxon>
    </lineage>
</organism>
<name>A0A139A7M2_GONPJ</name>
<evidence type="ECO:0000313" key="10">
    <source>
        <dbReference type="EMBL" id="KXS12668.1"/>
    </source>
</evidence>
<dbReference type="Proteomes" id="UP000070544">
    <property type="component" value="Unassembled WGS sequence"/>
</dbReference>
<dbReference type="Gene3D" id="1.20.120.1080">
    <property type="match status" value="1"/>
</dbReference>
<dbReference type="SMART" id="SM00847">
    <property type="entry name" value="HA2"/>
    <property type="match status" value="1"/>
</dbReference>
<evidence type="ECO:0000256" key="6">
    <source>
        <dbReference type="ARBA" id="ARBA00022840"/>
    </source>
</evidence>
<dbReference type="InterPro" id="IPR014001">
    <property type="entry name" value="Helicase_ATP-bd"/>
</dbReference>
<gene>
    <name evidence="10" type="ORF">M427DRAFT_125658</name>
</gene>
<accession>A0A139A7M2</accession>
<dbReference type="EC" id="3.6.4.13" evidence="2"/>
<comment type="catalytic activity">
    <reaction evidence="7">
        <text>ATP + H2O = ADP + phosphate + H(+)</text>
        <dbReference type="Rhea" id="RHEA:13065"/>
        <dbReference type="ChEBI" id="CHEBI:15377"/>
        <dbReference type="ChEBI" id="CHEBI:15378"/>
        <dbReference type="ChEBI" id="CHEBI:30616"/>
        <dbReference type="ChEBI" id="CHEBI:43474"/>
        <dbReference type="ChEBI" id="CHEBI:456216"/>
        <dbReference type="EC" id="3.6.4.13"/>
    </reaction>
</comment>
<dbReference type="Pfam" id="PF07717">
    <property type="entry name" value="OB_NTP_bind"/>
    <property type="match status" value="1"/>
</dbReference>
<dbReference type="InterPro" id="IPR027417">
    <property type="entry name" value="P-loop_NTPase"/>
</dbReference>
<evidence type="ECO:0000259" key="8">
    <source>
        <dbReference type="PROSITE" id="PS51192"/>
    </source>
</evidence>
<dbReference type="FunFam" id="3.40.50.300:FF:000767">
    <property type="entry name" value="Putative ATP-dependent RNA helicase DHX35"/>
    <property type="match status" value="1"/>
</dbReference>
<dbReference type="GO" id="GO:0016787">
    <property type="term" value="F:hydrolase activity"/>
    <property type="evidence" value="ECO:0007669"/>
    <property type="project" value="UniProtKB-KW"/>
</dbReference>
<dbReference type="GO" id="GO:0071013">
    <property type="term" value="C:catalytic step 2 spliceosome"/>
    <property type="evidence" value="ECO:0007669"/>
    <property type="project" value="TreeGrafter"/>
</dbReference>
<dbReference type="Pfam" id="PF00270">
    <property type="entry name" value="DEAD"/>
    <property type="match status" value="1"/>
</dbReference>
<dbReference type="GO" id="GO:0005524">
    <property type="term" value="F:ATP binding"/>
    <property type="evidence" value="ECO:0007669"/>
    <property type="project" value="UniProtKB-KW"/>
</dbReference>
<evidence type="ECO:0000256" key="2">
    <source>
        <dbReference type="ARBA" id="ARBA00012552"/>
    </source>
</evidence>
<dbReference type="SMART" id="SM00490">
    <property type="entry name" value="HELICc"/>
    <property type="match status" value="1"/>
</dbReference>
<dbReference type="InterPro" id="IPR048333">
    <property type="entry name" value="HA2_WH"/>
</dbReference>
<evidence type="ECO:0000256" key="1">
    <source>
        <dbReference type="ARBA" id="ARBA00008792"/>
    </source>
</evidence>
<dbReference type="OrthoDB" id="10253254at2759"/>
<dbReference type="OMA" id="FHEVMET"/>
<dbReference type="PROSITE" id="PS51194">
    <property type="entry name" value="HELICASE_CTER"/>
    <property type="match status" value="1"/>
</dbReference>
<sequence>MAFWKPGTIAPGSVVERDAQNELDSSILTTYNSFSRLSLQDQRQQLPIFANRNHILHLVETKRLLILVGQTGSGKTTQIPQYLHEAGWANAGRIVACTQPRRVAATTVAARVAQEMAVTLGEQVGYSVRFDEKWDPIRTRIKYLTDGMLLREMMVEPLLQQYSVVMVDEAHERSLNTDIVVGLLKKVMRKRQDLRVIVSSATLDAQQFRDFFISGETIAEEETAILTLDGRVFPVDVHFRLEPCSDYLLATVDAVVKIHTLEEVGDILVFLTGREEIERAVELIEQEAKNVRNIPLQLLALPLHGGMSMESQLRVFEPTPRNTRKVVLATNIAEASVTIDGIVYVVDSGFVKLRSYNPQTCTSSLVVHPISKAAAQQRAGRAGRTRAGKCFRLYTEAGYDTLRSTNVPEMQRSDLVPVALQLKALGVWNVLRFEFLSPPPAEMLARAFEILYSLNAVDDYGRLTIPYGMRLAELPIEPMMGAMLFNSVRFQCSEEIITIAAMLSVENIFVTQSGRRKEADFEKRKFSVEEGDHISYLNVYKTFLRQNQSPSFCRKHFLNYKALQKAVSVRNQLLRYIRQFSLSLTSSHDATTIRKCIASAYFSHAAMLQSDGTWRTLRGAGMSPVLHIHPNSVLLKMSPACVVYHEVVETTKSFMRDVTVIEPQWLPELAPHFYTKA</sequence>
<dbReference type="AlphaFoldDB" id="A0A139A7M2"/>
<evidence type="ECO:0000256" key="5">
    <source>
        <dbReference type="ARBA" id="ARBA00022806"/>
    </source>
</evidence>
<dbReference type="SMART" id="SM00487">
    <property type="entry name" value="DEXDc"/>
    <property type="match status" value="1"/>
</dbReference>
<dbReference type="InterPro" id="IPR011709">
    <property type="entry name" value="DEAD-box_helicase_OB_fold"/>
</dbReference>
<dbReference type="CDD" id="cd18791">
    <property type="entry name" value="SF2_C_RHA"/>
    <property type="match status" value="1"/>
</dbReference>
<keyword evidence="11" id="KW-1185">Reference proteome</keyword>
<keyword evidence="3" id="KW-0547">Nucleotide-binding</keyword>
<dbReference type="PANTHER" id="PTHR18934:SF136">
    <property type="entry name" value="ATP-DEPENDENT RNA HELICASE DHX35-RELATED"/>
    <property type="match status" value="1"/>
</dbReference>
<dbReference type="Pfam" id="PF00271">
    <property type="entry name" value="Helicase_C"/>
    <property type="match status" value="1"/>
</dbReference>
<dbReference type="Pfam" id="PF04408">
    <property type="entry name" value="WHD_HA2"/>
    <property type="match status" value="1"/>
</dbReference>
<evidence type="ECO:0000256" key="3">
    <source>
        <dbReference type="ARBA" id="ARBA00022741"/>
    </source>
</evidence>
<dbReference type="InterPro" id="IPR011545">
    <property type="entry name" value="DEAD/DEAH_box_helicase_dom"/>
</dbReference>
<proteinExistence type="inferred from homology"/>
<evidence type="ECO:0000259" key="9">
    <source>
        <dbReference type="PROSITE" id="PS51194"/>
    </source>
</evidence>
<dbReference type="InterPro" id="IPR001650">
    <property type="entry name" value="Helicase_C-like"/>
</dbReference>
<feature type="domain" description="Helicase ATP-binding" evidence="8">
    <location>
        <begin position="56"/>
        <end position="221"/>
    </location>
</feature>
<protein>
    <recommendedName>
        <fullName evidence="2">RNA helicase</fullName>
        <ecNumber evidence="2">3.6.4.13</ecNumber>
    </recommendedName>
</protein>
<evidence type="ECO:0000313" key="11">
    <source>
        <dbReference type="Proteomes" id="UP000070544"/>
    </source>
</evidence>
<dbReference type="PANTHER" id="PTHR18934">
    <property type="entry name" value="ATP-DEPENDENT RNA HELICASE"/>
    <property type="match status" value="1"/>
</dbReference>
<comment type="similarity">
    <text evidence="1">Belongs to the DEAD box helicase family. DEAH subfamily.</text>
</comment>
<evidence type="ECO:0000256" key="7">
    <source>
        <dbReference type="ARBA" id="ARBA00047984"/>
    </source>
</evidence>
<evidence type="ECO:0000256" key="4">
    <source>
        <dbReference type="ARBA" id="ARBA00022801"/>
    </source>
</evidence>
<dbReference type="PROSITE" id="PS00690">
    <property type="entry name" value="DEAH_ATP_HELICASE"/>
    <property type="match status" value="1"/>
</dbReference>
<dbReference type="Pfam" id="PF21010">
    <property type="entry name" value="HA2_C"/>
    <property type="match status" value="1"/>
</dbReference>
<dbReference type="PROSITE" id="PS51192">
    <property type="entry name" value="HELICASE_ATP_BIND_1"/>
    <property type="match status" value="1"/>
</dbReference>
<dbReference type="STRING" id="1344416.A0A139A7M2"/>
<dbReference type="Gene3D" id="3.40.50.300">
    <property type="entry name" value="P-loop containing nucleotide triphosphate hydrolases"/>
    <property type="match status" value="2"/>
</dbReference>
<dbReference type="GO" id="GO:0003723">
    <property type="term" value="F:RNA binding"/>
    <property type="evidence" value="ECO:0007669"/>
    <property type="project" value="TreeGrafter"/>
</dbReference>
<dbReference type="SUPFAM" id="SSF52540">
    <property type="entry name" value="P-loop containing nucleoside triphosphate hydrolases"/>
    <property type="match status" value="1"/>
</dbReference>
<dbReference type="FunFam" id="3.40.50.300:FF:000578">
    <property type="entry name" value="probable ATP-dependent RNA helicase DHX35"/>
    <property type="match status" value="1"/>
</dbReference>
<keyword evidence="5 10" id="KW-0347">Helicase</keyword>
<reference evidence="10 11" key="1">
    <citation type="journal article" date="2015" name="Genome Biol. Evol.">
        <title>Phylogenomic analyses indicate that early fungi evolved digesting cell walls of algal ancestors of land plants.</title>
        <authorList>
            <person name="Chang Y."/>
            <person name="Wang S."/>
            <person name="Sekimoto S."/>
            <person name="Aerts A.L."/>
            <person name="Choi C."/>
            <person name="Clum A."/>
            <person name="LaButti K.M."/>
            <person name="Lindquist E.A."/>
            <person name="Yee Ngan C."/>
            <person name="Ohm R.A."/>
            <person name="Salamov A.A."/>
            <person name="Grigoriev I.V."/>
            <person name="Spatafora J.W."/>
            <person name="Berbee M.L."/>
        </authorList>
    </citation>
    <scope>NUCLEOTIDE SEQUENCE [LARGE SCALE GENOMIC DNA]</scope>
    <source>
        <strain evidence="10 11">JEL478</strain>
    </source>
</reference>